<gene>
    <name evidence="2" type="ORF">AV926_04300</name>
</gene>
<keyword evidence="3" id="KW-1185">Reference proteome</keyword>
<proteinExistence type="predicted"/>
<evidence type="ECO:0000313" key="2">
    <source>
        <dbReference type="EMBL" id="KZE83609.1"/>
    </source>
</evidence>
<organism evidence="2 3">
    <name type="scientific">Myroides marinus</name>
    <dbReference type="NCBI Taxonomy" id="703342"/>
    <lineage>
        <taxon>Bacteria</taxon>
        <taxon>Pseudomonadati</taxon>
        <taxon>Bacteroidota</taxon>
        <taxon>Flavobacteriia</taxon>
        <taxon>Flavobacteriales</taxon>
        <taxon>Flavobacteriaceae</taxon>
        <taxon>Myroides</taxon>
    </lineage>
</organism>
<dbReference type="AlphaFoldDB" id="A0A164ADK4"/>
<dbReference type="Proteomes" id="UP000076630">
    <property type="component" value="Unassembled WGS sequence"/>
</dbReference>
<accession>A0A164ADK4</accession>
<evidence type="ECO:0000259" key="1">
    <source>
        <dbReference type="Pfam" id="PF01713"/>
    </source>
</evidence>
<dbReference type="RefSeq" id="WP_038986889.1">
    <property type="nucleotide sequence ID" value="NZ_JACAJU010000008.1"/>
</dbReference>
<dbReference type="EMBL" id="LQNU01000037">
    <property type="protein sequence ID" value="KZE83609.1"/>
    <property type="molecule type" value="Genomic_DNA"/>
</dbReference>
<reference evidence="2 3" key="1">
    <citation type="submission" date="2016-01" db="EMBL/GenBank/DDBJ databases">
        <title>Whole genome sequencing of Myroides marinus L41.</title>
        <authorList>
            <person name="Hong K.W."/>
        </authorList>
    </citation>
    <scope>NUCLEOTIDE SEQUENCE [LARGE SCALE GENOMIC DNA]</scope>
    <source>
        <strain evidence="2 3">L41</strain>
    </source>
</reference>
<sequence length="186" mass="21409">MLSKGDYVQVLDENEEGVIINIIGDEVTIESKDGFVLTYKPNELLKIGKEDEVDIRSASTRSSVSEALQDKADPKKRSFTKEKRSRKDEFILEVDLHIEKLTNDYRRMEKHDMLNLQLDTARGQLEFAIRNRIPRIVFIHGVGEGVLKAELEFLFSRYAEVVAEDANYQKYGLGATQIYIKQNPNR</sequence>
<dbReference type="OrthoDB" id="1524810at2"/>
<dbReference type="Gene3D" id="3.30.1370.110">
    <property type="match status" value="1"/>
</dbReference>
<dbReference type="InterPro" id="IPR002625">
    <property type="entry name" value="Smr_dom"/>
</dbReference>
<dbReference type="Pfam" id="PF01713">
    <property type="entry name" value="Smr"/>
    <property type="match status" value="1"/>
</dbReference>
<name>A0A164ADK4_9FLAO</name>
<feature type="domain" description="Smr" evidence="1">
    <location>
        <begin position="122"/>
        <end position="181"/>
    </location>
</feature>
<dbReference type="InterPro" id="IPR036063">
    <property type="entry name" value="Smr_dom_sf"/>
</dbReference>
<comment type="caution">
    <text evidence="2">The sequence shown here is derived from an EMBL/GenBank/DDBJ whole genome shotgun (WGS) entry which is preliminary data.</text>
</comment>
<evidence type="ECO:0000313" key="3">
    <source>
        <dbReference type="Proteomes" id="UP000076630"/>
    </source>
</evidence>
<protein>
    <submittedName>
        <fullName evidence="2">DNA mismatch repair protein MutS</fullName>
    </submittedName>
</protein>